<evidence type="ECO:0000313" key="2">
    <source>
        <dbReference type="Proteomes" id="UP001589747"/>
    </source>
</evidence>
<evidence type="ECO:0000313" key="1">
    <source>
        <dbReference type="EMBL" id="MFB9327353.1"/>
    </source>
</evidence>
<organism evidence="1 2">
    <name type="scientific">Paenibacillus aurantiacus</name>
    <dbReference type="NCBI Taxonomy" id="1936118"/>
    <lineage>
        <taxon>Bacteria</taxon>
        <taxon>Bacillati</taxon>
        <taxon>Bacillota</taxon>
        <taxon>Bacilli</taxon>
        <taxon>Bacillales</taxon>
        <taxon>Paenibacillaceae</taxon>
        <taxon>Paenibacillus</taxon>
    </lineage>
</organism>
<accession>A0ABV5KQ41</accession>
<name>A0ABV5KQ41_9BACL</name>
<proteinExistence type="predicted"/>
<sequence>MEQNSSSCAVRRVGIVRTIGPVEAELLVNGKAIRVPTGKLDARAAAGDAVNWDGKYWVPESARRED</sequence>
<gene>
    <name evidence="1" type="ORF">ACFFSY_15605</name>
</gene>
<dbReference type="EMBL" id="JBHMDO010000024">
    <property type="protein sequence ID" value="MFB9327353.1"/>
    <property type="molecule type" value="Genomic_DNA"/>
</dbReference>
<keyword evidence="2" id="KW-1185">Reference proteome</keyword>
<reference evidence="1 2" key="1">
    <citation type="submission" date="2024-09" db="EMBL/GenBank/DDBJ databases">
        <authorList>
            <person name="Sun Q."/>
            <person name="Mori K."/>
        </authorList>
    </citation>
    <scope>NUCLEOTIDE SEQUENCE [LARGE SCALE GENOMIC DNA]</scope>
    <source>
        <strain evidence="1 2">TISTR 2452</strain>
    </source>
</reference>
<protein>
    <submittedName>
        <fullName evidence="1">Uncharacterized protein</fullName>
    </submittedName>
</protein>
<dbReference type="Proteomes" id="UP001589747">
    <property type="component" value="Unassembled WGS sequence"/>
</dbReference>
<dbReference type="RefSeq" id="WP_377495553.1">
    <property type="nucleotide sequence ID" value="NZ_JBHMDO010000024.1"/>
</dbReference>
<comment type="caution">
    <text evidence="1">The sequence shown here is derived from an EMBL/GenBank/DDBJ whole genome shotgun (WGS) entry which is preliminary data.</text>
</comment>